<keyword evidence="2" id="KW-1185">Reference proteome</keyword>
<evidence type="ECO:0000313" key="2">
    <source>
        <dbReference type="Proteomes" id="UP001153148"/>
    </source>
</evidence>
<name>A0ABN7PU45_TIMPD</name>
<gene>
    <name evidence="1" type="ORF">TPAB3V08_LOCUS16111</name>
</gene>
<sequence>MVTISDKPLFTRLHVGLRRTQTNLTTTSYWRVGPILLLAAFCKCRAALCRIDEFWVSHLLLEARLKDPP</sequence>
<protein>
    <submittedName>
        <fullName evidence="1">Uncharacterized protein</fullName>
    </submittedName>
</protein>
<reference evidence="1" key="1">
    <citation type="submission" date="2021-03" db="EMBL/GenBank/DDBJ databases">
        <authorList>
            <person name="Tran Van P."/>
        </authorList>
    </citation>
    <scope>NUCLEOTIDE SEQUENCE</scope>
</reference>
<proteinExistence type="predicted"/>
<evidence type="ECO:0000313" key="1">
    <source>
        <dbReference type="EMBL" id="CAG2069168.1"/>
    </source>
</evidence>
<organism evidence="1 2">
    <name type="scientific">Timema podura</name>
    <name type="common">Walking stick</name>
    <dbReference type="NCBI Taxonomy" id="61482"/>
    <lineage>
        <taxon>Eukaryota</taxon>
        <taxon>Metazoa</taxon>
        <taxon>Ecdysozoa</taxon>
        <taxon>Arthropoda</taxon>
        <taxon>Hexapoda</taxon>
        <taxon>Insecta</taxon>
        <taxon>Pterygota</taxon>
        <taxon>Neoptera</taxon>
        <taxon>Polyneoptera</taxon>
        <taxon>Phasmatodea</taxon>
        <taxon>Timematodea</taxon>
        <taxon>Timematoidea</taxon>
        <taxon>Timematidae</taxon>
        <taxon>Timema</taxon>
    </lineage>
</organism>
<comment type="caution">
    <text evidence="1">The sequence shown here is derived from an EMBL/GenBank/DDBJ whole genome shotgun (WGS) entry which is preliminary data.</text>
</comment>
<dbReference type="Proteomes" id="UP001153148">
    <property type="component" value="Unassembled WGS sequence"/>
</dbReference>
<accession>A0ABN7PU45</accession>
<dbReference type="EMBL" id="CAJPIN010119513">
    <property type="protein sequence ID" value="CAG2069168.1"/>
    <property type="molecule type" value="Genomic_DNA"/>
</dbReference>